<name>A0A9P6WT90_RHIOR</name>
<keyword evidence="2" id="KW-0472">Membrane</keyword>
<dbReference type="EMBL" id="JAANQT010008759">
    <property type="protein sequence ID" value="KAG1280070.1"/>
    <property type="molecule type" value="Genomic_DNA"/>
</dbReference>
<organism evidence="4 5">
    <name type="scientific">Rhizopus oryzae</name>
    <name type="common">Mucormycosis agent</name>
    <name type="synonym">Rhizopus arrhizus var. delemar</name>
    <dbReference type="NCBI Taxonomy" id="64495"/>
    <lineage>
        <taxon>Eukaryota</taxon>
        <taxon>Fungi</taxon>
        <taxon>Fungi incertae sedis</taxon>
        <taxon>Mucoromycota</taxon>
        <taxon>Mucoromycotina</taxon>
        <taxon>Mucoromycetes</taxon>
        <taxon>Mucorales</taxon>
        <taxon>Mucorineae</taxon>
        <taxon>Rhizopodaceae</taxon>
        <taxon>Rhizopus</taxon>
    </lineage>
</organism>
<evidence type="ECO:0000256" key="3">
    <source>
        <dbReference type="ARBA" id="ARBA00023237"/>
    </source>
</evidence>
<comment type="caution">
    <text evidence="4">The sequence shown here is derived from an EMBL/GenBank/DDBJ whole genome shotgun (WGS) entry which is preliminary data.</text>
</comment>
<comment type="subcellular location">
    <subcellularLocation>
        <location evidence="1">Cell outer membrane</location>
    </subcellularLocation>
</comment>
<evidence type="ECO:0000313" key="5">
    <source>
        <dbReference type="Proteomes" id="UP000716291"/>
    </source>
</evidence>
<keyword evidence="3" id="KW-0998">Cell outer membrane</keyword>
<evidence type="ECO:0000256" key="1">
    <source>
        <dbReference type="ARBA" id="ARBA00004442"/>
    </source>
</evidence>
<keyword evidence="5" id="KW-1185">Reference proteome</keyword>
<gene>
    <name evidence="4" type="ORF">G6F64_014547</name>
</gene>
<accession>A0A9P6WT90</accession>
<evidence type="ECO:0000313" key="4">
    <source>
        <dbReference type="EMBL" id="KAG1280070.1"/>
    </source>
</evidence>
<dbReference type="AlphaFoldDB" id="A0A9P6WT90"/>
<reference evidence="4" key="1">
    <citation type="journal article" date="2020" name="Microb. Genom.">
        <title>Genetic diversity of clinical and environmental Mucorales isolates obtained from an investigation of mucormycosis cases among solid organ transplant recipients.</title>
        <authorList>
            <person name="Nguyen M.H."/>
            <person name="Kaul D."/>
            <person name="Muto C."/>
            <person name="Cheng S.J."/>
            <person name="Richter R.A."/>
            <person name="Bruno V.M."/>
            <person name="Liu G."/>
            <person name="Beyhan S."/>
            <person name="Sundermann A.J."/>
            <person name="Mounaud S."/>
            <person name="Pasculle A.W."/>
            <person name="Nierman W.C."/>
            <person name="Driscoll E."/>
            <person name="Cumbie R."/>
            <person name="Clancy C.J."/>
            <person name="Dupont C.L."/>
        </authorList>
    </citation>
    <scope>NUCLEOTIDE SEQUENCE</scope>
    <source>
        <strain evidence="4">GL11</strain>
    </source>
</reference>
<evidence type="ECO:0000256" key="2">
    <source>
        <dbReference type="ARBA" id="ARBA00023136"/>
    </source>
</evidence>
<sequence>MNEKNTTVHQRAVGPILPDGSGLDYGNFGVDFKSKQRGLDMSVNGNFTALGMEQEVVVGASYSKLTTADRFTRAWETSAASPRLAAMTRAAATISARKASTARGASNPSSRWRL</sequence>
<dbReference type="Proteomes" id="UP000716291">
    <property type="component" value="Unassembled WGS sequence"/>
</dbReference>
<protein>
    <submittedName>
        <fullName evidence="4">Uncharacterized protein</fullName>
    </submittedName>
</protein>
<dbReference type="Gene3D" id="2.40.170.20">
    <property type="entry name" value="TonB-dependent receptor, beta-barrel domain"/>
    <property type="match status" value="1"/>
</dbReference>
<dbReference type="InterPro" id="IPR036942">
    <property type="entry name" value="Beta-barrel_TonB_sf"/>
</dbReference>
<proteinExistence type="predicted"/>